<evidence type="ECO:0000256" key="1">
    <source>
        <dbReference type="ARBA" id="ARBA00022679"/>
    </source>
</evidence>
<dbReference type="SUPFAM" id="SSF48452">
    <property type="entry name" value="TPR-like"/>
    <property type="match status" value="1"/>
</dbReference>
<dbReference type="PROSITE" id="PS50005">
    <property type="entry name" value="TPR"/>
    <property type="match status" value="1"/>
</dbReference>
<sequence length="557" mass="61932">MSHPETAASSPETAANTAADFIAEYARDLNSFDPQAALAALQARLGRFPPADWIHCAQALIDGGALPEAADLLTAAGKRFPDSVEVGYWLANVFRLSAHDVEAEALLRALIQMRPDFIDSRFLLAQILKEQGKLSSATSTLLPLLESNSADIETTLAAVKFLDQCGRAKEAAEFCEKAIANGMHDTRLYAHAGRYAVQLGQFDLARERYLHALHSDDRVREWHIPQALSSTQRYASSQHPDFALFENFLQHPDLSNSVRASTLFALGKAYDDIGDYAEAASHLSEANALIDRDATWSDADWQQAIDEKIRHPIFSLHAPADKDWTPVFIVGLPRSGTTLVEERLMRHADVTGRGELPWIPFLAQQFFQQPQAIDAGAIRRAAAIYSTQVRQDDPPTHWYIDKQPLNFLHLDLIAALFPNAKIIYCERNLRDTALSIWSQNFAGDEGGFAYDFANIAGLARGCARIMAHWRATLPIQIHTVDYAQMVQAPEQTMTALQAFLGLPAQDLLDTKPKAESSIATSSMWQARQPIYHRSINRWQAYAPYLPKLVKLFPDGNS</sequence>
<dbReference type="AlphaFoldDB" id="A0A411HG88"/>
<dbReference type="Pfam" id="PF13181">
    <property type="entry name" value="TPR_8"/>
    <property type="match status" value="1"/>
</dbReference>
<dbReference type="EMBL" id="CP035704">
    <property type="protein sequence ID" value="QBB69513.1"/>
    <property type="molecule type" value="Genomic_DNA"/>
</dbReference>
<dbReference type="InterPro" id="IPR019734">
    <property type="entry name" value="TPR_rpt"/>
</dbReference>
<dbReference type="SUPFAM" id="SSF52540">
    <property type="entry name" value="P-loop containing nucleoside triphosphate hydrolases"/>
    <property type="match status" value="1"/>
</dbReference>
<dbReference type="KEGG" id="xbc:ELE36_03475"/>
<dbReference type="Pfam" id="PF13469">
    <property type="entry name" value="Sulfotransfer_3"/>
    <property type="match status" value="1"/>
</dbReference>
<keyword evidence="1 3" id="KW-0808">Transferase</keyword>
<dbReference type="Gene3D" id="1.25.40.10">
    <property type="entry name" value="Tetratricopeptide repeat domain"/>
    <property type="match status" value="1"/>
</dbReference>
<dbReference type="Gene3D" id="3.40.50.300">
    <property type="entry name" value="P-loop containing nucleotide triphosphate hydrolases"/>
    <property type="match status" value="1"/>
</dbReference>
<evidence type="ECO:0000313" key="3">
    <source>
        <dbReference type="EMBL" id="QBB69513.1"/>
    </source>
</evidence>
<evidence type="ECO:0000256" key="2">
    <source>
        <dbReference type="PROSITE-ProRule" id="PRU00339"/>
    </source>
</evidence>
<evidence type="ECO:0000313" key="4">
    <source>
        <dbReference type="Proteomes" id="UP000291562"/>
    </source>
</evidence>
<dbReference type="GO" id="GO:0008476">
    <property type="term" value="F:protein-tyrosine sulfotransferase activity"/>
    <property type="evidence" value="ECO:0007669"/>
    <property type="project" value="InterPro"/>
</dbReference>
<dbReference type="OrthoDB" id="9766687at2"/>
<dbReference type="InterPro" id="IPR011990">
    <property type="entry name" value="TPR-like_helical_dom_sf"/>
</dbReference>
<dbReference type="InterPro" id="IPR026634">
    <property type="entry name" value="TPST-like"/>
</dbReference>
<proteinExistence type="predicted"/>
<protein>
    <submittedName>
        <fullName evidence="3">Sulfotransferase</fullName>
    </submittedName>
</protein>
<keyword evidence="2" id="KW-0802">TPR repeat</keyword>
<dbReference type="PANTHER" id="PTHR12788:SF10">
    <property type="entry name" value="PROTEIN-TYROSINE SULFOTRANSFERASE"/>
    <property type="match status" value="1"/>
</dbReference>
<gene>
    <name evidence="3" type="ORF">ELE36_03475</name>
</gene>
<dbReference type="RefSeq" id="WP_129831770.1">
    <property type="nucleotide sequence ID" value="NZ_CP035704.1"/>
</dbReference>
<organism evidence="3 4">
    <name type="scientific">Pseudolysobacter antarcticus</name>
    <dbReference type="NCBI Taxonomy" id="2511995"/>
    <lineage>
        <taxon>Bacteria</taxon>
        <taxon>Pseudomonadati</taxon>
        <taxon>Pseudomonadota</taxon>
        <taxon>Gammaproteobacteria</taxon>
        <taxon>Lysobacterales</taxon>
        <taxon>Rhodanobacteraceae</taxon>
        <taxon>Pseudolysobacter</taxon>
    </lineage>
</organism>
<keyword evidence="4" id="KW-1185">Reference proteome</keyword>
<name>A0A411HG88_9GAMM</name>
<accession>A0A411HG88</accession>
<reference evidence="3 4" key="1">
    <citation type="submission" date="2019-01" db="EMBL/GenBank/DDBJ databases">
        <title>Pseudolysobacter antarctica gen. nov., sp. nov., isolated from Fildes Peninsula, Antarctica.</title>
        <authorList>
            <person name="Wei Z."/>
            <person name="Peng F."/>
        </authorList>
    </citation>
    <scope>NUCLEOTIDE SEQUENCE [LARGE SCALE GENOMIC DNA]</scope>
    <source>
        <strain evidence="3 4">AQ6-296</strain>
    </source>
</reference>
<feature type="repeat" description="TPR" evidence="2">
    <location>
        <begin position="260"/>
        <end position="293"/>
    </location>
</feature>
<dbReference type="Proteomes" id="UP000291562">
    <property type="component" value="Chromosome"/>
</dbReference>
<dbReference type="PANTHER" id="PTHR12788">
    <property type="entry name" value="PROTEIN-TYROSINE SULFOTRANSFERASE 2"/>
    <property type="match status" value="1"/>
</dbReference>
<dbReference type="InterPro" id="IPR027417">
    <property type="entry name" value="P-loop_NTPase"/>
</dbReference>